<dbReference type="OrthoDB" id="559023at2"/>
<organism evidence="1 2">
    <name type="scientific">Prochlorococcus marinus (strain MIT 9515)</name>
    <dbReference type="NCBI Taxonomy" id="167542"/>
    <lineage>
        <taxon>Bacteria</taxon>
        <taxon>Bacillati</taxon>
        <taxon>Cyanobacteriota</taxon>
        <taxon>Cyanophyceae</taxon>
        <taxon>Synechococcales</taxon>
        <taxon>Prochlorococcaceae</taxon>
        <taxon>Prochlorococcus</taxon>
    </lineage>
</organism>
<dbReference type="AlphaFoldDB" id="A2BXL3"/>
<sequence length="70" mass="8097">MSISKSKNLERKLNNIAKEATSELNNVCGSSLWESLGFMFFDELEDPEKIAKANFYYGQLQIINEIKFFI</sequence>
<evidence type="ECO:0000313" key="1">
    <source>
        <dbReference type="EMBL" id="ABM72524.1"/>
    </source>
</evidence>
<proteinExistence type="predicted"/>
<accession>A2BXL3</accession>
<dbReference type="eggNOG" id="ENOG50321P4">
    <property type="taxonomic scope" value="Bacteria"/>
</dbReference>
<dbReference type="RefSeq" id="WP_011820623.1">
    <property type="nucleotide sequence ID" value="NC_008817.1"/>
</dbReference>
<dbReference type="HOGENOM" id="CLU_2738643_0_0_3"/>
<gene>
    <name evidence="1" type="ordered locus">P9515_13171</name>
</gene>
<evidence type="ECO:0000313" key="2">
    <source>
        <dbReference type="Proteomes" id="UP000001589"/>
    </source>
</evidence>
<dbReference type="KEGG" id="pmc:P9515_13171"/>
<name>A2BXL3_PROM5</name>
<dbReference type="STRING" id="167542.P9515_13171"/>
<reference evidence="1 2" key="1">
    <citation type="journal article" date="2007" name="PLoS Genet.">
        <title>Patterns and implications of gene gain and loss in the evolution of Prochlorococcus.</title>
        <authorList>
            <person name="Kettler G.C."/>
            <person name="Martiny A.C."/>
            <person name="Huang K."/>
            <person name="Zucker J."/>
            <person name="Coleman M.L."/>
            <person name="Rodrigue S."/>
            <person name="Chen F."/>
            <person name="Lapidus A."/>
            <person name="Ferriera S."/>
            <person name="Johnson J."/>
            <person name="Steglich C."/>
            <person name="Church G.M."/>
            <person name="Richardson P."/>
            <person name="Chisholm S.W."/>
        </authorList>
    </citation>
    <scope>NUCLEOTIDE SEQUENCE [LARGE SCALE GENOMIC DNA]</scope>
    <source>
        <strain evidence="1 2">MIT 9515</strain>
    </source>
</reference>
<protein>
    <submittedName>
        <fullName evidence="1">Uncharacterized protein</fullName>
    </submittedName>
</protein>
<dbReference type="EMBL" id="CP000552">
    <property type="protein sequence ID" value="ABM72524.1"/>
    <property type="molecule type" value="Genomic_DNA"/>
</dbReference>
<dbReference type="Proteomes" id="UP000001589">
    <property type="component" value="Chromosome"/>
</dbReference>
<dbReference type="GeneID" id="60201435"/>